<dbReference type="Gene3D" id="3.90.1530.10">
    <property type="entry name" value="Conserved hypothetical protein from pyrococcus furiosus pfu- 392566-001, ParB domain"/>
    <property type="match status" value="1"/>
</dbReference>
<reference evidence="6 7" key="1">
    <citation type="submission" date="2017-09" db="EMBL/GenBank/DDBJ databases">
        <title>Depth-based differentiation of microbial function through sediment-hosted aquifers and enrichment of novel symbionts in the deep terrestrial subsurface.</title>
        <authorList>
            <person name="Probst A.J."/>
            <person name="Ladd B."/>
            <person name="Jarett J.K."/>
            <person name="Geller-Mcgrath D.E."/>
            <person name="Sieber C.M."/>
            <person name="Emerson J.B."/>
            <person name="Anantharaman K."/>
            <person name="Thomas B.C."/>
            <person name="Malmstrom R."/>
            <person name="Stieglmeier M."/>
            <person name="Klingl A."/>
            <person name="Woyke T."/>
            <person name="Ryan C.M."/>
            <person name="Banfield J.F."/>
        </authorList>
    </citation>
    <scope>NUCLEOTIDE SEQUENCE [LARGE SCALE GENOMIC DNA]</scope>
    <source>
        <strain evidence="6">CG11_big_fil_rev_8_21_14_0_20_45_26</strain>
    </source>
</reference>
<dbReference type="SUPFAM" id="SSF110849">
    <property type="entry name" value="ParB/Sulfiredoxin"/>
    <property type="match status" value="1"/>
</dbReference>
<dbReference type="EC" id="2.1.1.-" evidence="3"/>
<name>A0A2H0LTE7_9BACT</name>
<evidence type="ECO:0000259" key="5">
    <source>
        <dbReference type="SMART" id="SM00470"/>
    </source>
</evidence>
<dbReference type="PANTHER" id="PTHR33375:SF1">
    <property type="entry name" value="CHROMOSOME-PARTITIONING PROTEIN PARB-RELATED"/>
    <property type="match status" value="1"/>
</dbReference>
<evidence type="ECO:0000256" key="4">
    <source>
        <dbReference type="SAM" id="MobiDB-lite"/>
    </source>
</evidence>
<dbReference type="AlphaFoldDB" id="A0A2H0LTE7"/>
<evidence type="ECO:0000313" key="7">
    <source>
        <dbReference type="Proteomes" id="UP000230859"/>
    </source>
</evidence>
<sequence>MKLKIEPVIKKLPLSRLAPDPENPRDISKEALSGLRASIHKFGYLDLIVVNKRTMQIVSGHQRFKVLKDAGAEEALCIVVDVDAVQQKAISLSMNNQAIMGHWTEAITSIIEKLRQMAPEDYINLRLNELREEVAEFEKESTGAGKTLPDDVPETPKKAETKPGDIWQLGEHRLMCGDSTNPEHVAKLIGREKIKLLATDPPYCVDYDGTGRPSGPGRKYKEGGKNWSHVYHEVDIKDAGKFYESYLKLGLEYSIPNVPVYMWHASKRAGDVQNVFDKLGLLLHQPIIWVKPCHLMTYSVYSWRHEPCAFGWPEGKKPKYRPAMKNVSSVWEIGLFRSGDPTNPEYYTDIWPLDWEGKKRATAKEHPTVKPTEVFAIPMRIHTSPGDLCYEPFSGSGTQIIAGERLYRKVFAMEIEPVFCDVAIRRFEEFTGRHAKLIQKTSP</sequence>
<dbReference type="InterPro" id="IPR015840">
    <property type="entry name" value="DNA_MeTrfase_ParB"/>
</dbReference>
<dbReference type="PRINTS" id="PR00508">
    <property type="entry name" value="S21N4MTFRASE"/>
</dbReference>
<evidence type="ECO:0000313" key="6">
    <source>
        <dbReference type="EMBL" id="PIQ86775.1"/>
    </source>
</evidence>
<dbReference type="GO" id="GO:0005694">
    <property type="term" value="C:chromosome"/>
    <property type="evidence" value="ECO:0007669"/>
    <property type="project" value="TreeGrafter"/>
</dbReference>
<dbReference type="InterPro" id="IPR002941">
    <property type="entry name" value="DNA_methylase_N4/N6"/>
</dbReference>
<dbReference type="Pfam" id="PF02195">
    <property type="entry name" value="ParB_N"/>
    <property type="match status" value="1"/>
</dbReference>
<dbReference type="Gene3D" id="3.40.50.150">
    <property type="entry name" value="Vaccinia Virus protein VP39"/>
    <property type="match status" value="1"/>
</dbReference>
<dbReference type="InterPro" id="IPR001091">
    <property type="entry name" value="RM_Methyltransferase"/>
</dbReference>
<dbReference type="InterPro" id="IPR003115">
    <property type="entry name" value="ParB_N"/>
</dbReference>
<comment type="similarity">
    <text evidence="3">Belongs to the N(4)/N(6)-methyltransferase family.</text>
</comment>
<dbReference type="Proteomes" id="UP000230859">
    <property type="component" value="Unassembled WGS sequence"/>
</dbReference>
<accession>A0A2H0LTE7</accession>
<dbReference type="GO" id="GO:0007059">
    <property type="term" value="P:chromosome segregation"/>
    <property type="evidence" value="ECO:0007669"/>
    <property type="project" value="TreeGrafter"/>
</dbReference>
<dbReference type="Pfam" id="PF01555">
    <property type="entry name" value="N6_N4_Mtase"/>
    <property type="match status" value="1"/>
</dbReference>
<organism evidence="6 7">
    <name type="scientific">Candidatus Abzuiibacterium crystallinum</name>
    <dbReference type="NCBI Taxonomy" id="1974748"/>
    <lineage>
        <taxon>Bacteria</taxon>
        <taxon>Pseudomonadati</taxon>
        <taxon>Candidatus Omnitrophota</taxon>
        <taxon>Candidatus Abzuiibacterium</taxon>
    </lineage>
</organism>
<dbReference type="EMBL" id="PCVY01000031">
    <property type="protein sequence ID" value="PIQ86775.1"/>
    <property type="molecule type" value="Genomic_DNA"/>
</dbReference>
<dbReference type="SUPFAM" id="SSF53335">
    <property type="entry name" value="S-adenosyl-L-methionine-dependent methyltransferases"/>
    <property type="match status" value="1"/>
</dbReference>
<proteinExistence type="inferred from homology"/>
<dbReference type="InterPro" id="IPR029063">
    <property type="entry name" value="SAM-dependent_MTases_sf"/>
</dbReference>
<evidence type="ECO:0000256" key="3">
    <source>
        <dbReference type="RuleBase" id="RU362026"/>
    </source>
</evidence>
<dbReference type="SMART" id="SM00470">
    <property type="entry name" value="ParB"/>
    <property type="match status" value="1"/>
</dbReference>
<comment type="caution">
    <text evidence="6">The sequence shown here is derived from an EMBL/GenBank/DDBJ whole genome shotgun (WGS) entry which is preliminary data.</text>
</comment>
<dbReference type="InterPro" id="IPR036086">
    <property type="entry name" value="ParB/Sulfiredoxin_sf"/>
</dbReference>
<evidence type="ECO:0000256" key="1">
    <source>
        <dbReference type="ARBA" id="ARBA00022603"/>
    </source>
</evidence>
<dbReference type="PANTHER" id="PTHR33375">
    <property type="entry name" value="CHROMOSOME-PARTITIONING PROTEIN PARB-RELATED"/>
    <property type="match status" value="1"/>
</dbReference>
<evidence type="ECO:0000256" key="2">
    <source>
        <dbReference type="ARBA" id="ARBA00022679"/>
    </source>
</evidence>
<gene>
    <name evidence="6" type="ORF">COV74_03460</name>
</gene>
<feature type="region of interest" description="Disordered" evidence="4">
    <location>
        <begin position="138"/>
        <end position="162"/>
    </location>
</feature>
<dbReference type="InterPro" id="IPR050336">
    <property type="entry name" value="Chromosome_partition/occlusion"/>
</dbReference>
<keyword evidence="1" id="KW-0489">Methyltransferase</keyword>
<dbReference type="GO" id="GO:0032259">
    <property type="term" value="P:methylation"/>
    <property type="evidence" value="ECO:0007669"/>
    <property type="project" value="UniProtKB-KW"/>
</dbReference>
<dbReference type="PIRSF" id="PIRSF036758">
    <property type="entry name" value="Aden_M_ParB"/>
    <property type="match status" value="1"/>
</dbReference>
<feature type="domain" description="ParB-like N-terminal" evidence="5">
    <location>
        <begin position="10"/>
        <end position="96"/>
    </location>
</feature>
<dbReference type="GO" id="GO:0003677">
    <property type="term" value="F:DNA binding"/>
    <property type="evidence" value="ECO:0007669"/>
    <property type="project" value="InterPro"/>
</dbReference>
<keyword evidence="2" id="KW-0808">Transferase</keyword>
<protein>
    <recommendedName>
        <fullName evidence="3">Methyltransferase</fullName>
        <ecNumber evidence="3">2.1.1.-</ecNumber>
    </recommendedName>
</protein>
<dbReference type="GO" id="GO:0008170">
    <property type="term" value="F:N-methyltransferase activity"/>
    <property type="evidence" value="ECO:0007669"/>
    <property type="project" value="InterPro"/>
</dbReference>